<feature type="region of interest" description="Disordered" evidence="14">
    <location>
        <begin position="488"/>
        <end position="507"/>
    </location>
</feature>
<evidence type="ECO:0000256" key="1">
    <source>
        <dbReference type="ARBA" id="ARBA00004477"/>
    </source>
</evidence>
<evidence type="ECO:0000256" key="4">
    <source>
        <dbReference type="ARBA" id="ARBA00022516"/>
    </source>
</evidence>
<comment type="pathway">
    <text evidence="2">Lipid metabolism; sphingolipid metabolism.</text>
</comment>
<keyword evidence="10 13" id="KW-0472">Membrane</keyword>
<keyword evidence="6 13" id="KW-0812">Transmembrane</keyword>
<comment type="subcellular location">
    <subcellularLocation>
        <location evidence="1">Endoplasmic reticulum membrane</location>
        <topology evidence="1">Multi-pass membrane protein</topology>
    </subcellularLocation>
    <subcellularLocation>
        <location evidence="12">Nucleus</location>
    </subcellularLocation>
</comment>
<keyword evidence="12" id="KW-0238">DNA-binding</keyword>
<feature type="transmembrane region" description="Helical" evidence="15">
    <location>
        <begin position="355"/>
        <end position="374"/>
    </location>
</feature>
<dbReference type="GO" id="GO:0005634">
    <property type="term" value="C:nucleus"/>
    <property type="evidence" value="ECO:0007669"/>
    <property type="project" value="UniProtKB-SubCell"/>
</dbReference>
<dbReference type="AlphaFoldDB" id="A0AAD8D152"/>
<dbReference type="GO" id="GO:0050291">
    <property type="term" value="F:sphingosine N-acyltransferase activity"/>
    <property type="evidence" value="ECO:0007669"/>
    <property type="project" value="InterPro"/>
</dbReference>
<dbReference type="EMBL" id="JAGXEW010000020">
    <property type="protein sequence ID" value="KAK1160417.1"/>
    <property type="molecule type" value="Genomic_DNA"/>
</dbReference>
<keyword evidence="8 15" id="KW-1133">Transmembrane helix</keyword>
<evidence type="ECO:0000256" key="14">
    <source>
        <dbReference type="SAM" id="MobiDB-lite"/>
    </source>
</evidence>
<dbReference type="Proteomes" id="UP001230051">
    <property type="component" value="Unassembled WGS sequence"/>
</dbReference>
<dbReference type="InterPro" id="IPR016439">
    <property type="entry name" value="Lag1/Lac1-like"/>
</dbReference>
<evidence type="ECO:0000256" key="13">
    <source>
        <dbReference type="PROSITE-ProRule" id="PRU00205"/>
    </source>
</evidence>
<evidence type="ECO:0000256" key="5">
    <source>
        <dbReference type="ARBA" id="ARBA00022679"/>
    </source>
</evidence>
<keyword evidence="12" id="KW-0371">Homeobox</keyword>
<feature type="transmembrane region" description="Helical" evidence="15">
    <location>
        <begin position="410"/>
        <end position="433"/>
    </location>
</feature>
<reference evidence="18" key="1">
    <citation type="submission" date="2022-02" db="EMBL/GenBank/DDBJ databases">
        <title>Atlantic sturgeon de novo genome assembly.</title>
        <authorList>
            <person name="Stock M."/>
            <person name="Klopp C."/>
            <person name="Guiguen Y."/>
            <person name="Cabau C."/>
            <person name="Parinello H."/>
            <person name="Santidrian Yebra-Pimentel E."/>
            <person name="Kuhl H."/>
            <person name="Dirks R.P."/>
            <person name="Guessner J."/>
            <person name="Wuertz S."/>
            <person name="Du K."/>
            <person name="Schartl M."/>
        </authorList>
    </citation>
    <scope>NUCLEOTIDE SEQUENCE</scope>
    <source>
        <strain evidence="18">STURGEONOMICS-FGT-2020</strain>
        <tissue evidence="18">Whole blood</tissue>
    </source>
</reference>
<feature type="transmembrane region" description="Helical" evidence="15">
    <location>
        <begin position="453"/>
        <end position="477"/>
    </location>
</feature>
<accession>A0AAD8D152</accession>
<name>A0AAD8D152_ACIOX</name>
<feature type="region of interest" description="Disordered" evidence="14">
    <location>
        <begin position="67"/>
        <end position="205"/>
    </location>
</feature>
<keyword evidence="4" id="KW-0444">Lipid biosynthesis</keyword>
<dbReference type="PROSITE" id="PS50922">
    <property type="entry name" value="TLC"/>
    <property type="match status" value="1"/>
</dbReference>
<protein>
    <submittedName>
        <fullName evidence="18">Ceramide synthase 6-like</fullName>
    </submittedName>
</protein>
<evidence type="ECO:0000256" key="3">
    <source>
        <dbReference type="ARBA" id="ARBA00004991"/>
    </source>
</evidence>
<keyword evidence="9" id="KW-0443">Lipid metabolism</keyword>
<comment type="catalytic activity">
    <reaction evidence="11">
        <text>sphinganine + octadecanoyl-CoA = N-(octadecanoyl)-sphinganine + CoA + H(+)</text>
        <dbReference type="Rhea" id="RHEA:36547"/>
        <dbReference type="ChEBI" id="CHEBI:15378"/>
        <dbReference type="ChEBI" id="CHEBI:57287"/>
        <dbReference type="ChEBI" id="CHEBI:57394"/>
        <dbReference type="ChEBI" id="CHEBI:57817"/>
        <dbReference type="ChEBI" id="CHEBI:67033"/>
    </reaction>
    <physiologicalReaction direction="left-to-right" evidence="11">
        <dbReference type="Rhea" id="RHEA:36548"/>
    </physiologicalReaction>
</comment>
<feature type="DNA-binding region" description="Homeobox" evidence="12">
    <location>
        <begin position="235"/>
        <end position="278"/>
    </location>
</feature>
<evidence type="ECO:0000259" key="16">
    <source>
        <dbReference type="PROSITE" id="PS50071"/>
    </source>
</evidence>
<evidence type="ECO:0000256" key="2">
    <source>
        <dbReference type="ARBA" id="ARBA00004760"/>
    </source>
</evidence>
<sequence length="507" mass="56394">MGARNRGCGVFGALFGMKRTGCPLTSPGQTYKAQRIMFIHKLKNSASQYLQQSECSSLEELKLPPEAFSPSGSRVPGFSPSGSCVRGSSPSGSRVRGSTPSGSRDGNSIPSGSRDGSSTSSGSRNGSSTPSGSRNGSSIPSGSRNGSSTPSGSRDGSSTPSGSQDGSSTSSGSRDGSSIPSDSRDGSSRGTSRHAPSTGGGDGGKTSRYVCKPCASWFELDDCKNRAPPNVILEKVYMDFTKNPTNKHLMSLTRQLQWSKRRIDEWFALRRQQDKPSTAKKFSESMWKFVFHVYLAFLGTCVIIRNPWVFDTRQYWEHWPFQNLLPDIRYHMVVELSFYLCLIFMQFFDTKRKDFLVMFVHHLISISIFVYCYITNMTRIASICVYLHDIADVFLEAAKMANYCKQQRLCNALFGVFAVVFMATRLGFLPLVFGRSIYYESWEVIGPFPSWYFINTIVILLLILHIYWSCLIIAMMIKAWHKGKVSKDDRSDVESSEGETEQAKQSH</sequence>
<dbReference type="CDD" id="cd00086">
    <property type="entry name" value="homeodomain"/>
    <property type="match status" value="1"/>
</dbReference>
<dbReference type="InterPro" id="IPR001356">
    <property type="entry name" value="HD"/>
</dbReference>
<evidence type="ECO:0000313" key="19">
    <source>
        <dbReference type="Proteomes" id="UP001230051"/>
    </source>
</evidence>
<dbReference type="SMART" id="SM00724">
    <property type="entry name" value="TLC"/>
    <property type="match status" value="1"/>
</dbReference>
<dbReference type="GO" id="GO:0005789">
    <property type="term" value="C:endoplasmic reticulum membrane"/>
    <property type="evidence" value="ECO:0007669"/>
    <property type="project" value="UniProtKB-SubCell"/>
</dbReference>
<evidence type="ECO:0000256" key="10">
    <source>
        <dbReference type="ARBA" id="ARBA00023136"/>
    </source>
</evidence>
<gene>
    <name evidence="18" type="primary">CERS6</name>
    <name evidence="18" type="ORF">AOXY_G20607</name>
</gene>
<evidence type="ECO:0000256" key="9">
    <source>
        <dbReference type="ARBA" id="ARBA00023098"/>
    </source>
</evidence>
<dbReference type="SUPFAM" id="SSF46689">
    <property type="entry name" value="Homeodomain-like"/>
    <property type="match status" value="1"/>
</dbReference>
<feature type="transmembrane region" description="Helical" evidence="15">
    <location>
        <begin position="328"/>
        <end position="348"/>
    </location>
</feature>
<feature type="compositionally biased region" description="Low complexity" evidence="14">
    <location>
        <begin position="79"/>
        <end position="181"/>
    </location>
</feature>
<dbReference type="InterPro" id="IPR009057">
    <property type="entry name" value="Homeodomain-like_sf"/>
</dbReference>
<feature type="domain" description="TLC" evidence="17">
    <location>
        <begin position="280"/>
        <end position="481"/>
    </location>
</feature>
<evidence type="ECO:0000313" key="18">
    <source>
        <dbReference type="EMBL" id="KAK1160417.1"/>
    </source>
</evidence>
<keyword evidence="7" id="KW-0256">Endoplasmic reticulum</keyword>
<keyword evidence="5" id="KW-0808">Transferase</keyword>
<proteinExistence type="predicted"/>
<evidence type="ECO:0000259" key="17">
    <source>
        <dbReference type="PROSITE" id="PS50922"/>
    </source>
</evidence>
<comment type="pathway">
    <text evidence="3">Sphingolipid metabolism.</text>
</comment>
<feature type="transmembrane region" description="Helical" evidence="15">
    <location>
        <begin position="289"/>
        <end position="308"/>
    </location>
</feature>
<dbReference type="PANTHER" id="PTHR12560">
    <property type="entry name" value="LONGEVITY ASSURANCE FACTOR 1 LAG1"/>
    <property type="match status" value="1"/>
</dbReference>
<dbReference type="PANTHER" id="PTHR12560:SF0">
    <property type="entry name" value="LD18904P"/>
    <property type="match status" value="1"/>
</dbReference>
<keyword evidence="19" id="KW-1185">Reference proteome</keyword>
<comment type="caution">
    <text evidence="18">The sequence shown here is derived from an EMBL/GenBank/DDBJ whole genome shotgun (WGS) entry which is preliminary data.</text>
</comment>
<dbReference type="FunFam" id="1.10.10.60:FF:000020">
    <property type="entry name" value="Ceramide synthase 5"/>
    <property type="match status" value="1"/>
</dbReference>
<feature type="domain" description="Homeobox" evidence="16">
    <location>
        <begin position="233"/>
        <end position="277"/>
    </location>
</feature>
<evidence type="ECO:0000256" key="12">
    <source>
        <dbReference type="PROSITE-ProRule" id="PRU00108"/>
    </source>
</evidence>
<evidence type="ECO:0000256" key="7">
    <source>
        <dbReference type="ARBA" id="ARBA00022824"/>
    </source>
</evidence>
<evidence type="ECO:0000256" key="6">
    <source>
        <dbReference type="ARBA" id="ARBA00022692"/>
    </source>
</evidence>
<evidence type="ECO:0000256" key="8">
    <source>
        <dbReference type="ARBA" id="ARBA00022989"/>
    </source>
</evidence>
<dbReference type="PROSITE" id="PS50071">
    <property type="entry name" value="HOMEOBOX_2"/>
    <property type="match status" value="1"/>
</dbReference>
<dbReference type="InterPro" id="IPR006634">
    <property type="entry name" value="TLC-dom"/>
</dbReference>
<dbReference type="Pfam" id="PF03798">
    <property type="entry name" value="TRAM_LAG1_CLN8"/>
    <property type="match status" value="1"/>
</dbReference>
<evidence type="ECO:0000256" key="11">
    <source>
        <dbReference type="ARBA" id="ARBA00049036"/>
    </source>
</evidence>
<dbReference type="Gene3D" id="1.10.10.60">
    <property type="entry name" value="Homeodomain-like"/>
    <property type="match status" value="1"/>
</dbReference>
<dbReference type="GO" id="GO:0003677">
    <property type="term" value="F:DNA binding"/>
    <property type="evidence" value="ECO:0007669"/>
    <property type="project" value="UniProtKB-UniRule"/>
</dbReference>
<keyword evidence="12" id="KW-0539">Nucleus</keyword>
<evidence type="ECO:0000256" key="15">
    <source>
        <dbReference type="SAM" id="Phobius"/>
    </source>
</evidence>
<dbReference type="GO" id="GO:0046513">
    <property type="term" value="P:ceramide biosynthetic process"/>
    <property type="evidence" value="ECO:0007669"/>
    <property type="project" value="InterPro"/>
</dbReference>
<organism evidence="18 19">
    <name type="scientific">Acipenser oxyrinchus oxyrinchus</name>
    <dbReference type="NCBI Taxonomy" id="40147"/>
    <lineage>
        <taxon>Eukaryota</taxon>
        <taxon>Metazoa</taxon>
        <taxon>Chordata</taxon>
        <taxon>Craniata</taxon>
        <taxon>Vertebrata</taxon>
        <taxon>Euteleostomi</taxon>
        <taxon>Actinopterygii</taxon>
        <taxon>Chondrostei</taxon>
        <taxon>Acipenseriformes</taxon>
        <taxon>Acipenseridae</taxon>
        <taxon>Acipenser</taxon>
    </lineage>
</organism>